<dbReference type="InterPro" id="IPR035906">
    <property type="entry name" value="MetI-like_sf"/>
</dbReference>
<evidence type="ECO:0000256" key="3">
    <source>
        <dbReference type="ARBA" id="ARBA00022475"/>
    </source>
</evidence>
<feature type="transmembrane region" description="Helical" evidence="7">
    <location>
        <begin position="99"/>
        <end position="114"/>
    </location>
</feature>
<keyword evidence="3" id="KW-1003">Cell membrane</keyword>
<proteinExistence type="inferred from homology"/>
<keyword evidence="10" id="KW-1185">Reference proteome</keyword>
<feature type="transmembrane region" description="Helical" evidence="7">
    <location>
        <begin position="7"/>
        <end position="23"/>
    </location>
</feature>
<evidence type="ECO:0000256" key="2">
    <source>
        <dbReference type="ARBA" id="ARBA00022448"/>
    </source>
</evidence>
<accession>A0ABS4EX96</accession>
<comment type="similarity">
    <text evidence="7">Belongs to the binding-protein-dependent transport system permease family.</text>
</comment>
<organism evidence="9 10">
    <name type="scientific">Clostridium moniliforme</name>
    <dbReference type="NCBI Taxonomy" id="39489"/>
    <lineage>
        <taxon>Bacteria</taxon>
        <taxon>Bacillati</taxon>
        <taxon>Bacillota</taxon>
        <taxon>Clostridia</taxon>
        <taxon>Eubacteriales</taxon>
        <taxon>Clostridiaceae</taxon>
        <taxon>Clostridium</taxon>
    </lineage>
</organism>
<comment type="caution">
    <text evidence="9">The sequence shown here is derived from an EMBL/GenBank/DDBJ whole genome shotgun (WGS) entry which is preliminary data.</text>
</comment>
<keyword evidence="5 7" id="KW-1133">Transmembrane helix</keyword>
<dbReference type="Gene3D" id="1.10.3720.10">
    <property type="entry name" value="MetI-like"/>
    <property type="match status" value="1"/>
</dbReference>
<feature type="transmembrane region" description="Helical" evidence="7">
    <location>
        <begin position="58"/>
        <end position="79"/>
    </location>
</feature>
<evidence type="ECO:0000313" key="10">
    <source>
        <dbReference type="Proteomes" id="UP000783390"/>
    </source>
</evidence>
<evidence type="ECO:0000313" key="9">
    <source>
        <dbReference type="EMBL" id="MBP1888630.1"/>
    </source>
</evidence>
<name>A0ABS4EX96_9CLOT</name>
<gene>
    <name evidence="9" type="ORF">J2Z53_000209</name>
</gene>
<evidence type="ECO:0000256" key="6">
    <source>
        <dbReference type="ARBA" id="ARBA00023136"/>
    </source>
</evidence>
<feature type="domain" description="ABC transmembrane type-1" evidence="8">
    <location>
        <begin position="54"/>
        <end position="234"/>
    </location>
</feature>
<keyword evidence="2 7" id="KW-0813">Transport</keyword>
<sequence length="251" mass="28201">MKIFKKTLVFLIILSLWELVTYFKVWSGYILPSPITVLKCFFTMLNNGEIFINIGSSLYRIIIGFFISALFAVPLGFIFGLKPKIYEYFKPLFEFMRNTPPLALIPMLILWFGIGEKSKIIVIILASFFPIFLNTLNGVLSTDSKLLEVGISFKLNRKDIIKKIIMPSAMLNILVGLKLGIGYSWRAIIGAEMIAASSGLGYLILDAKEMSRSDEVIVGIILIGTLGILTDKLFGMIITKSKYGRRSKAFE</sequence>
<dbReference type="Pfam" id="PF00528">
    <property type="entry name" value="BPD_transp_1"/>
    <property type="match status" value="1"/>
</dbReference>
<keyword evidence="4 7" id="KW-0812">Transmembrane</keyword>
<feature type="transmembrane region" description="Helical" evidence="7">
    <location>
        <begin position="217"/>
        <end position="238"/>
    </location>
</feature>
<dbReference type="CDD" id="cd06261">
    <property type="entry name" value="TM_PBP2"/>
    <property type="match status" value="1"/>
</dbReference>
<evidence type="ECO:0000256" key="5">
    <source>
        <dbReference type="ARBA" id="ARBA00022989"/>
    </source>
</evidence>
<dbReference type="PROSITE" id="PS50928">
    <property type="entry name" value="ABC_TM1"/>
    <property type="match status" value="1"/>
</dbReference>
<dbReference type="EMBL" id="JAGGJZ010000001">
    <property type="protein sequence ID" value="MBP1888630.1"/>
    <property type="molecule type" value="Genomic_DNA"/>
</dbReference>
<protein>
    <submittedName>
        <fullName evidence="9">Sulfonate transport system permease protein</fullName>
    </submittedName>
</protein>
<feature type="transmembrane region" description="Helical" evidence="7">
    <location>
        <begin position="121"/>
        <end position="140"/>
    </location>
</feature>
<feature type="transmembrane region" description="Helical" evidence="7">
    <location>
        <begin position="160"/>
        <end position="180"/>
    </location>
</feature>
<comment type="subcellular location">
    <subcellularLocation>
        <location evidence="1 7">Cell membrane</location>
        <topology evidence="1 7">Multi-pass membrane protein</topology>
    </subcellularLocation>
</comment>
<reference evidence="9 10" key="1">
    <citation type="submission" date="2021-03" db="EMBL/GenBank/DDBJ databases">
        <title>Genomic Encyclopedia of Type Strains, Phase IV (KMG-IV): sequencing the most valuable type-strain genomes for metagenomic binning, comparative biology and taxonomic classification.</title>
        <authorList>
            <person name="Goeker M."/>
        </authorList>
    </citation>
    <scope>NUCLEOTIDE SEQUENCE [LARGE SCALE GENOMIC DNA]</scope>
    <source>
        <strain evidence="9 10">DSM 3984</strain>
    </source>
</reference>
<evidence type="ECO:0000256" key="1">
    <source>
        <dbReference type="ARBA" id="ARBA00004651"/>
    </source>
</evidence>
<dbReference type="SUPFAM" id="SSF161098">
    <property type="entry name" value="MetI-like"/>
    <property type="match status" value="1"/>
</dbReference>
<dbReference type="PANTHER" id="PTHR30151:SF0">
    <property type="entry name" value="ABC TRANSPORTER PERMEASE PROTEIN MJ0413-RELATED"/>
    <property type="match status" value="1"/>
</dbReference>
<evidence type="ECO:0000259" key="8">
    <source>
        <dbReference type="PROSITE" id="PS50928"/>
    </source>
</evidence>
<evidence type="ECO:0000256" key="4">
    <source>
        <dbReference type="ARBA" id="ARBA00022692"/>
    </source>
</evidence>
<keyword evidence="6 7" id="KW-0472">Membrane</keyword>
<dbReference type="PANTHER" id="PTHR30151">
    <property type="entry name" value="ALKANE SULFONATE ABC TRANSPORTER-RELATED, MEMBRANE SUBUNIT"/>
    <property type="match status" value="1"/>
</dbReference>
<dbReference type="InterPro" id="IPR000515">
    <property type="entry name" value="MetI-like"/>
</dbReference>
<dbReference type="Proteomes" id="UP000783390">
    <property type="component" value="Unassembled WGS sequence"/>
</dbReference>
<evidence type="ECO:0000256" key="7">
    <source>
        <dbReference type="RuleBase" id="RU363032"/>
    </source>
</evidence>